<dbReference type="SMART" id="SM00347">
    <property type="entry name" value="HTH_MARR"/>
    <property type="match status" value="1"/>
</dbReference>
<keyword evidence="4" id="KW-1185">Reference proteome</keyword>
<sequence>MRKEPMTPSETHGRYERIHEGMRAYGANYREFTRRFAAWLGLHSTDAEALIEILSAEERGATLSPARLSERISLSNSATTALLNRLEQAGHIVRSREHDDRRVITLRSTPRVYDLADQFFGPLGTKVEESVMGKYSPEELRRFEAFLADIHATMTAHLAEPPPPSPNAHRGNSSGTG</sequence>
<dbReference type="InterPro" id="IPR000835">
    <property type="entry name" value="HTH_MarR-typ"/>
</dbReference>
<dbReference type="EMBL" id="VMSD01000013">
    <property type="protein sequence ID" value="KAF0836658.1"/>
    <property type="molecule type" value="Genomic_DNA"/>
</dbReference>
<dbReference type="Pfam" id="PF01047">
    <property type="entry name" value="MarR"/>
    <property type="match status" value="1"/>
</dbReference>
<dbReference type="InterPro" id="IPR039422">
    <property type="entry name" value="MarR/SlyA-like"/>
</dbReference>
<dbReference type="InterPro" id="IPR036388">
    <property type="entry name" value="WH-like_DNA-bd_sf"/>
</dbReference>
<name>A0ABQ6YF99_9NOCA</name>
<proteinExistence type="predicted"/>
<accession>A0ABQ6YF99</accession>
<evidence type="ECO:0000313" key="3">
    <source>
        <dbReference type="EMBL" id="KAF0836658.1"/>
    </source>
</evidence>
<feature type="region of interest" description="Disordered" evidence="1">
    <location>
        <begin position="156"/>
        <end position="177"/>
    </location>
</feature>
<keyword evidence="3" id="KW-0238">DNA-binding</keyword>
<dbReference type="InterPro" id="IPR036390">
    <property type="entry name" value="WH_DNA-bd_sf"/>
</dbReference>
<dbReference type="SUPFAM" id="SSF46785">
    <property type="entry name" value="Winged helix' DNA-binding domain"/>
    <property type="match status" value="1"/>
</dbReference>
<organism evidence="3 4">
    <name type="scientific">Nocardia caishijiensis</name>
    <dbReference type="NCBI Taxonomy" id="184756"/>
    <lineage>
        <taxon>Bacteria</taxon>
        <taxon>Bacillati</taxon>
        <taxon>Actinomycetota</taxon>
        <taxon>Actinomycetes</taxon>
        <taxon>Mycobacteriales</taxon>
        <taxon>Nocardiaceae</taxon>
        <taxon>Nocardia</taxon>
    </lineage>
</organism>
<evidence type="ECO:0000259" key="2">
    <source>
        <dbReference type="PROSITE" id="PS50995"/>
    </source>
</evidence>
<dbReference type="Proteomes" id="UP000798951">
    <property type="component" value="Unassembled WGS sequence"/>
</dbReference>
<gene>
    <name evidence="3" type="ORF">FNL39_11366</name>
</gene>
<dbReference type="GO" id="GO:0003677">
    <property type="term" value="F:DNA binding"/>
    <property type="evidence" value="ECO:0007669"/>
    <property type="project" value="UniProtKB-KW"/>
</dbReference>
<reference evidence="3 4" key="1">
    <citation type="submission" date="2019-07" db="EMBL/GenBank/DDBJ databases">
        <title>Genomic Encyclopedia of Type Strains, Phase IV (KMG-IV): sequencing the most valuable type-strain genomes for metagenomic binning, comparative biology and taxonomic classification.</title>
        <authorList>
            <person name="Goeker M."/>
        </authorList>
    </citation>
    <scope>NUCLEOTIDE SEQUENCE [LARGE SCALE GENOMIC DNA]</scope>
    <source>
        <strain evidence="3 4">DSM 44831</strain>
    </source>
</reference>
<evidence type="ECO:0000256" key="1">
    <source>
        <dbReference type="SAM" id="MobiDB-lite"/>
    </source>
</evidence>
<dbReference type="Gene3D" id="1.10.10.10">
    <property type="entry name" value="Winged helix-like DNA-binding domain superfamily/Winged helix DNA-binding domain"/>
    <property type="match status" value="1"/>
</dbReference>
<evidence type="ECO:0000313" key="4">
    <source>
        <dbReference type="Proteomes" id="UP000798951"/>
    </source>
</evidence>
<dbReference type="PANTHER" id="PTHR33164:SF106">
    <property type="entry name" value="TRANSCRIPTIONAL REGULATORY PROTEIN"/>
    <property type="match status" value="1"/>
</dbReference>
<dbReference type="PANTHER" id="PTHR33164">
    <property type="entry name" value="TRANSCRIPTIONAL REGULATOR, MARR FAMILY"/>
    <property type="match status" value="1"/>
</dbReference>
<feature type="domain" description="HTH marR-type" evidence="2">
    <location>
        <begin position="1"/>
        <end position="152"/>
    </location>
</feature>
<dbReference type="RefSeq" id="WP_236573733.1">
    <property type="nucleotide sequence ID" value="NZ_VMSD01000013.1"/>
</dbReference>
<protein>
    <submittedName>
        <fullName evidence="3">DNA-binding MarR family transcriptional regulator</fullName>
    </submittedName>
</protein>
<dbReference type="PROSITE" id="PS50995">
    <property type="entry name" value="HTH_MARR_2"/>
    <property type="match status" value="1"/>
</dbReference>
<comment type="caution">
    <text evidence="3">The sequence shown here is derived from an EMBL/GenBank/DDBJ whole genome shotgun (WGS) entry which is preliminary data.</text>
</comment>
<dbReference type="PRINTS" id="PR00598">
    <property type="entry name" value="HTHMARR"/>
</dbReference>